<organism evidence="2 3">
    <name type="scientific">Effrenium voratum</name>
    <dbReference type="NCBI Taxonomy" id="2562239"/>
    <lineage>
        <taxon>Eukaryota</taxon>
        <taxon>Sar</taxon>
        <taxon>Alveolata</taxon>
        <taxon>Dinophyceae</taxon>
        <taxon>Suessiales</taxon>
        <taxon>Symbiodiniaceae</taxon>
        <taxon>Effrenium</taxon>
    </lineage>
</organism>
<accession>A0AA36HVI5</accession>
<dbReference type="AlphaFoldDB" id="A0AA36HVI5"/>
<protein>
    <submittedName>
        <fullName evidence="2">Uncharacterized protein</fullName>
    </submittedName>
</protein>
<reference evidence="2" key="1">
    <citation type="submission" date="2023-08" db="EMBL/GenBank/DDBJ databases">
        <authorList>
            <person name="Chen Y."/>
            <person name="Shah S."/>
            <person name="Dougan E. K."/>
            <person name="Thang M."/>
            <person name="Chan C."/>
        </authorList>
    </citation>
    <scope>NUCLEOTIDE SEQUENCE</scope>
</reference>
<evidence type="ECO:0000313" key="2">
    <source>
        <dbReference type="EMBL" id="CAJ1376115.1"/>
    </source>
</evidence>
<comment type="caution">
    <text evidence="2">The sequence shown here is derived from an EMBL/GenBank/DDBJ whole genome shotgun (WGS) entry which is preliminary data.</text>
</comment>
<dbReference type="EMBL" id="CAUJNA010000362">
    <property type="protein sequence ID" value="CAJ1376115.1"/>
    <property type="molecule type" value="Genomic_DNA"/>
</dbReference>
<proteinExistence type="predicted"/>
<dbReference type="Proteomes" id="UP001178507">
    <property type="component" value="Unassembled WGS sequence"/>
</dbReference>
<feature type="region of interest" description="Disordered" evidence="1">
    <location>
        <begin position="55"/>
        <end position="88"/>
    </location>
</feature>
<feature type="compositionally biased region" description="Basic and acidic residues" evidence="1">
    <location>
        <begin position="72"/>
        <end position="88"/>
    </location>
</feature>
<evidence type="ECO:0000313" key="3">
    <source>
        <dbReference type="Proteomes" id="UP001178507"/>
    </source>
</evidence>
<evidence type="ECO:0000256" key="1">
    <source>
        <dbReference type="SAM" id="MobiDB-lite"/>
    </source>
</evidence>
<sequence>MSHLQKVKSELELERQHKESELKIAHELRLQLQTTKSEAENLRTKLANAKLELRKELNEPKGAQVQSGWEAPPREGREGLEGGEGRRAEKALRTEIEELGATLGKVRADLRRSQEAVREARETESAADGTGAFSLRVEEAAVRGLQRQLETTSIATHDAEENELHSVRTELRVEKAAMRSFQRSAGNDEEALAQRVLKDQVDMKDSLVRAENAAMRGLRRRQDEARKMTLELQDPLVEEAHAVRAGIAHEQARGAEQNVAILCLHECALNQQKEIEILSGARALNGDSIYTSGSVQANAAVIKGVLKQGRPDQLTVVLPQTLAQQDAKLKKLLNTCADAGVNIVESAAGSVFEEAADVCHRGLLQKINQLVAFAPLCNESADNLVQTAKEQGVKVTAFYTEALQDRE</sequence>
<gene>
    <name evidence="2" type="ORF">EVOR1521_LOCUS5250</name>
</gene>
<name>A0AA36HVI5_9DINO</name>
<keyword evidence="3" id="KW-1185">Reference proteome</keyword>